<dbReference type="PROSITE" id="PS51462">
    <property type="entry name" value="NUDIX"/>
    <property type="match status" value="1"/>
</dbReference>
<evidence type="ECO:0000256" key="1">
    <source>
        <dbReference type="ARBA" id="ARBA00005582"/>
    </source>
</evidence>
<dbReference type="Gene3D" id="3.30.450.150">
    <property type="entry name" value="Haem-degrading domain"/>
    <property type="match status" value="1"/>
</dbReference>
<evidence type="ECO:0000256" key="3">
    <source>
        <dbReference type="RuleBase" id="RU003476"/>
    </source>
</evidence>
<reference evidence="6" key="1">
    <citation type="journal article" date="2019" name="Int. J. Syst. Evol. Microbiol.">
        <title>The Global Catalogue of Microorganisms (GCM) 10K type strain sequencing project: providing services to taxonomists for standard genome sequencing and annotation.</title>
        <authorList>
            <consortium name="The Broad Institute Genomics Platform"/>
            <consortium name="The Broad Institute Genome Sequencing Center for Infectious Disease"/>
            <person name="Wu L."/>
            <person name="Ma J."/>
        </authorList>
    </citation>
    <scope>NUCLEOTIDE SEQUENCE [LARGE SCALE GENOMIC DNA]</scope>
    <source>
        <strain evidence="6">CGMCC 4.6997</strain>
    </source>
</reference>
<dbReference type="Gene3D" id="3.90.79.10">
    <property type="entry name" value="Nucleoside Triphosphate Pyrophosphohydrolase"/>
    <property type="match status" value="1"/>
</dbReference>
<sequence length="316" mass="35245">MAENGFRATSRVLLIDPNGAVLMFLQYGKDRAVAPRWITPGGGVDPGEGHDEAAIRELFEETGLVLDTVPAAFFEEDFEPDQRWHPYQSGHWAWYELRVDRFEPVRDGWTEEELSDVLEWRWMTPDELAADEFEVEPAHLPALLRERLTTLTTAPEEHDMPSDLPVFTIPQLEAEPQLDLPSFDNDDAVDLGLIAVDLIRETGRNLAVRVVLRGDAVFQAKLKGTGPDNDLWLAGKAAVVERFGESSLLVRLRHLESGSAFEDRTDVDHDTMKAYGGSMPIRVDGELVGTITTSGEPDVVDHATTAEAVRRYLAGR</sequence>
<keyword evidence="2 3" id="KW-0378">Hydrolase</keyword>
<dbReference type="CDD" id="cd04685">
    <property type="entry name" value="NUDIX_Hydrolase"/>
    <property type="match status" value="1"/>
</dbReference>
<name>A0ABW0NNP0_9MICO</name>
<accession>A0ABW0NNP0</accession>
<organism evidence="5 6">
    <name type="scientific">Lysinimonas soli</name>
    <dbReference type="NCBI Taxonomy" id="1074233"/>
    <lineage>
        <taxon>Bacteria</taxon>
        <taxon>Bacillati</taxon>
        <taxon>Actinomycetota</taxon>
        <taxon>Actinomycetes</taxon>
        <taxon>Micrococcales</taxon>
        <taxon>Microbacteriaceae</taxon>
        <taxon>Lysinimonas</taxon>
    </lineage>
</organism>
<evidence type="ECO:0000313" key="6">
    <source>
        <dbReference type="Proteomes" id="UP001596039"/>
    </source>
</evidence>
<dbReference type="SUPFAM" id="SSF55811">
    <property type="entry name" value="Nudix"/>
    <property type="match status" value="1"/>
</dbReference>
<dbReference type="InterPro" id="IPR000086">
    <property type="entry name" value="NUDIX_hydrolase_dom"/>
</dbReference>
<gene>
    <name evidence="5" type="ORF">ACFPJ4_04760</name>
</gene>
<comment type="similarity">
    <text evidence="1 3">Belongs to the Nudix hydrolase family.</text>
</comment>
<dbReference type="InterPro" id="IPR038084">
    <property type="entry name" value="PduO/GlcC-like_sf"/>
</dbReference>
<dbReference type="Pfam" id="PF03928">
    <property type="entry name" value="HbpS-like"/>
    <property type="match status" value="1"/>
</dbReference>
<evidence type="ECO:0000259" key="4">
    <source>
        <dbReference type="PROSITE" id="PS51462"/>
    </source>
</evidence>
<dbReference type="InterPro" id="IPR020476">
    <property type="entry name" value="Nudix_hydrolase"/>
</dbReference>
<proteinExistence type="inferred from homology"/>
<comment type="caution">
    <text evidence="5">The sequence shown here is derived from an EMBL/GenBank/DDBJ whole genome shotgun (WGS) entry which is preliminary data.</text>
</comment>
<evidence type="ECO:0000256" key="2">
    <source>
        <dbReference type="ARBA" id="ARBA00022801"/>
    </source>
</evidence>
<keyword evidence="6" id="KW-1185">Reference proteome</keyword>
<protein>
    <submittedName>
        <fullName evidence="5">Heme-binding protein</fullName>
    </submittedName>
</protein>
<dbReference type="Pfam" id="PF00293">
    <property type="entry name" value="NUDIX"/>
    <property type="match status" value="1"/>
</dbReference>
<dbReference type="PANTHER" id="PTHR28255:SF1">
    <property type="entry name" value="UPF0303 PROTEIN YBR137W"/>
    <property type="match status" value="1"/>
</dbReference>
<dbReference type="SUPFAM" id="SSF143744">
    <property type="entry name" value="GlcG-like"/>
    <property type="match status" value="1"/>
</dbReference>
<evidence type="ECO:0000313" key="5">
    <source>
        <dbReference type="EMBL" id="MFC5501551.1"/>
    </source>
</evidence>
<dbReference type="RefSeq" id="WP_386739135.1">
    <property type="nucleotide sequence ID" value="NZ_JBHSMG010000001.1"/>
</dbReference>
<feature type="domain" description="Nudix hydrolase" evidence="4">
    <location>
        <begin position="5"/>
        <end position="145"/>
    </location>
</feature>
<dbReference type="PRINTS" id="PR00502">
    <property type="entry name" value="NUDIXFAMILY"/>
</dbReference>
<dbReference type="InterPro" id="IPR005624">
    <property type="entry name" value="PduO/GlcC-like"/>
</dbReference>
<dbReference type="PROSITE" id="PS00893">
    <property type="entry name" value="NUDIX_BOX"/>
    <property type="match status" value="1"/>
</dbReference>
<dbReference type="Proteomes" id="UP001596039">
    <property type="component" value="Unassembled WGS sequence"/>
</dbReference>
<dbReference type="EMBL" id="JBHSMG010000001">
    <property type="protein sequence ID" value="MFC5501551.1"/>
    <property type="molecule type" value="Genomic_DNA"/>
</dbReference>
<dbReference type="InterPro" id="IPR020084">
    <property type="entry name" value="NUDIX_hydrolase_CS"/>
</dbReference>
<dbReference type="InterPro" id="IPR015797">
    <property type="entry name" value="NUDIX_hydrolase-like_dom_sf"/>
</dbReference>
<dbReference type="InterPro" id="IPR010371">
    <property type="entry name" value="YBR137W-like"/>
</dbReference>
<dbReference type="PANTHER" id="PTHR28255">
    <property type="match status" value="1"/>
</dbReference>